<keyword evidence="4" id="KW-1185">Reference proteome</keyword>
<feature type="region of interest" description="Disordered" evidence="1">
    <location>
        <begin position="58"/>
        <end position="94"/>
    </location>
</feature>
<evidence type="ECO:0000313" key="3">
    <source>
        <dbReference type="EMBL" id="KYO27543.1"/>
    </source>
</evidence>
<feature type="chain" id="PRO_5007585433" evidence="2">
    <location>
        <begin position="19"/>
        <end position="109"/>
    </location>
</feature>
<dbReference type="EMBL" id="AKHW03005166">
    <property type="protein sequence ID" value="KYO27543.1"/>
    <property type="molecule type" value="Genomic_DNA"/>
</dbReference>
<accession>A0A151MSR6</accession>
<dbReference type="AlphaFoldDB" id="A0A151MSR6"/>
<feature type="compositionally biased region" description="Basic and acidic residues" evidence="1">
    <location>
        <begin position="81"/>
        <end position="93"/>
    </location>
</feature>
<dbReference type="Proteomes" id="UP000050525">
    <property type="component" value="Unassembled WGS sequence"/>
</dbReference>
<name>A0A151MSR6_ALLMI</name>
<reference evidence="3 4" key="1">
    <citation type="journal article" date="2012" name="Genome Biol.">
        <title>Sequencing three crocodilian genomes to illuminate the evolution of archosaurs and amniotes.</title>
        <authorList>
            <person name="St John J.A."/>
            <person name="Braun E.L."/>
            <person name="Isberg S.R."/>
            <person name="Miles L.G."/>
            <person name="Chong A.Y."/>
            <person name="Gongora J."/>
            <person name="Dalzell P."/>
            <person name="Moran C."/>
            <person name="Bed'hom B."/>
            <person name="Abzhanov A."/>
            <person name="Burgess S.C."/>
            <person name="Cooksey A.M."/>
            <person name="Castoe T.A."/>
            <person name="Crawford N.G."/>
            <person name="Densmore L.D."/>
            <person name="Drew J.C."/>
            <person name="Edwards S.V."/>
            <person name="Faircloth B.C."/>
            <person name="Fujita M.K."/>
            <person name="Greenwold M.J."/>
            <person name="Hoffmann F.G."/>
            <person name="Howard J.M."/>
            <person name="Iguchi T."/>
            <person name="Janes D.E."/>
            <person name="Khan S.Y."/>
            <person name="Kohno S."/>
            <person name="de Koning A.J."/>
            <person name="Lance S.L."/>
            <person name="McCarthy F.M."/>
            <person name="McCormack J.E."/>
            <person name="Merchant M.E."/>
            <person name="Peterson D.G."/>
            <person name="Pollock D.D."/>
            <person name="Pourmand N."/>
            <person name="Raney B.J."/>
            <person name="Roessler K.A."/>
            <person name="Sanford J.R."/>
            <person name="Sawyer R.H."/>
            <person name="Schmidt C.J."/>
            <person name="Triplett E.W."/>
            <person name="Tuberville T.D."/>
            <person name="Venegas-Anaya M."/>
            <person name="Howard J.T."/>
            <person name="Jarvis E.D."/>
            <person name="Guillette L.J.Jr."/>
            <person name="Glenn T.C."/>
            <person name="Green R.E."/>
            <person name="Ray D.A."/>
        </authorList>
    </citation>
    <scope>NUCLEOTIDE SEQUENCE [LARGE SCALE GENOMIC DNA]</scope>
    <source>
        <strain evidence="3">KSC_2009_1</strain>
    </source>
</reference>
<comment type="caution">
    <text evidence="3">The sequence shown here is derived from an EMBL/GenBank/DDBJ whole genome shotgun (WGS) entry which is preliminary data.</text>
</comment>
<evidence type="ECO:0000313" key="4">
    <source>
        <dbReference type="Proteomes" id="UP000050525"/>
    </source>
</evidence>
<protein>
    <submittedName>
        <fullName evidence="3">Uncharacterized protein</fullName>
    </submittedName>
</protein>
<proteinExistence type="predicted"/>
<sequence>MDFLIEFILVILGTQVAFWLLDSPVEHSLEAEVAEADTGKSQAGSSLGTCGGDTATPVHTLPHAWAQAQPRAHTAAGGKEAPAHDQAPVERSDPAQTCMSCTILDLRGT</sequence>
<organism evidence="3 4">
    <name type="scientific">Alligator mississippiensis</name>
    <name type="common">American alligator</name>
    <dbReference type="NCBI Taxonomy" id="8496"/>
    <lineage>
        <taxon>Eukaryota</taxon>
        <taxon>Metazoa</taxon>
        <taxon>Chordata</taxon>
        <taxon>Craniata</taxon>
        <taxon>Vertebrata</taxon>
        <taxon>Euteleostomi</taxon>
        <taxon>Archelosauria</taxon>
        <taxon>Archosauria</taxon>
        <taxon>Crocodylia</taxon>
        <taxon>Alligatoridae</taxon>
        <taxon>Alligatorinae</taxon>
        <taxon>Alligator</taxon>
    </lineage>
</organism>
<evidence type="ECO:0000256" key="2">
    <source>
        <dbReference type="SAM" id="SignalP"/>
    </source>
</evidence>
<evidence type="ECO:0000256" key="1">
    <source>
        <dbReference type="SAM" id="MobiDB-lite"/>
    </source>
</evidence>
<gene>
    <name evidence="3" type="ORF">Y1Q_0020316</name>
</gene>
<keyword evidence="2" id="KW-0732">Signal</keyword>
<feature type="signal peptide" evidence="2">
    <location>
        <begin position="1"/>
        <end position="18"/>
    </location>
</feature>